<keyword evidence="4" id="KW-0050">Antiport</keyword>
<dbReference type="GO" id="GO:0015297">
    <property type="term" value="F:antiporter activity"/>
    <property type="evidence" value="ECO:0007669"/>
    <property type="project" value="UniProtKB-KW"/>
</dbReference>
<keyword evidence="3" id="KW-0813">Transport</keyword>
<dbReference type="Pfam" id="PF02080">
    <property type="entry name" value="TrkA_C"/>
    <property type="match status" value="1"/>
</dbReference>
<protein>
    <submittedName>
        <fullName evidence="13">Potassium transporter KefB</fullName>
    </submittedName>
</protein>
<dbReference type="SUPFAM" id="SSF116726">
    <property type="entry name" value="TrkA C-terminal domain-like"/>
    <property type="match status" value="1"/>
</dbReference>
<evidence type="ECO:0000256" key="4">
    <source>
        <dbReference type="ARBA" id="ARBA00022449"/>
    </source>
</evidence>
<feature type="transmembrane region" description="Helical" evidence="10">
    <location>
        <begin position="86"/>
        <end position="109"/>
    </location>
</feature>
<feature type="transmembrane region" description="Helical" evidence="10">
    <location>
        <begin position="30"/>
        <end position="49"/>
    </location>
</feature>
<sequence>MHVPLLQDILILLVFSVIIVFVLQRLKLPSIIGFLLTGVIIGPSGLSLINEIEQVEILSEVGVILLLFVIGMELSIKQLISIKKTVFVGGFLQVGITVLVSGLVYYFLGYPWNESVFVGFLFSLSSTAIVLKTLQDRQEITAPHGRNALAILIFQDIIVVPMMLIVPLIAGESDNISMSIFSLVLKSAIVIVITFVSARYIVPRLMHAVAKTNSKELFLLVTITLCFAIAFLTSEAGLSLALGAFIAGLIVSESEYSHQATSIILPFRELFTSFFFVSVGMLLDLSFFTSNIPVILLLVLVVFIVKSSITAIAVAILKYPIRTVLLTGLSLFQVGEFAFILSKVGIEYNLLNAETNQYFLSVSIVSMLLTPFVIIFSEKIANRFIGVSKKLGLDRSFITENSELEIDNQELENHLVIIGYGVNGSNLAKAAASSNIPYVVIEMNAETVKHERKKGLPIIFGDATQDHILETVHLSKARAVVIAISDNLATKAIIKNVRSYSDSLYLVVRTRYVKETSELIALGADEVIPEEFETSVQIFTHVLQNFLVPEDDIDQFIETVRNDNYQLFKGELKRPKTFRPSNIADFNITCLSMNADSNKFLGKPLKQLNLRAEYGINILGIKRRDDMLESIQPEEILKQGDVIYIQGSQSNIEQFHKLIK</sequence>
<dbReference type="AlphaFoldDB" id="A0A2N3HLW4"/>
<feature type="transmembrane region" description="Helical" evidence="10">
    <location>
        <begin position="358"/>
        <end position="376"/>
    </location>
</feature>
<dbReference type="Gene3D" id="1.20.1530.20">
    <property type="match status" value="1"/>
</dbReference>
<feature type="transmembrane region" description="Helical" evidence="10">
    <location>
        <begin position="324"/>
        <end position="346"/>
    </location>
</feature>
<dbReference type="Pfam" id="PF00999">
    <property type="entry name" value="Na_H_Exchanger"/>
    <property type="match status" value="1"/>
</dbReference>
<feature type="transmembrane region" description="Helical" evidence="10">
    <location>
        <begin position="217"/>
        <end position="234"/>
    </location>
</feature>
<feature type="transmembrane region" description="Helical" evidence="10">
    <location>
        <begin position="270"/>
        <end position="288"/>
    </location>
</feature>
<dbReference type="RefSeq" id="WP_106658865.1">
    <property type="nucleotide sequence ID" value="NZ_PJEO01000016.1"/>
</dbReference>
<comment type="similarity">
    <text evidence="2">Belongs to the monovalent cation:proton antiporter 2 (CPA2) transporter (TC 2.A.37) family.</text>
</comment>
<dbReference type="Proteomes" id="UP000233435">
    <property type="component" value="Unassembled WGS sequence"/>
</dbReference>
<dbReference type="InterPro" id="IPR036291">
    <property type="entry name" value="NAD(P)-bd_dom_sf"/>
</dbReference>
<evidence type="ECO:0000256" key="1">
    <source>
        <dbReference type="ARBA" id="ARBA00004141"/>
    </source>
</evidence>
<dbReference type="InterPro" id="IPR003148">
    <property type="entry name" value="RCK_N"/>
</dbReference>
<dbReference type="InterPro" id="IPR004771">
    <property type="entry name" value="K/H_exchanger"/>
</dbReference>
<dbReference type="PANTHER" id="PTHR42751">
    <property type="entry name" value="SODIUM/HYDROGEN EXCHANGER FAMILY/TRKA DOMAIN PROTEIN"/>
    <property type="match status" value="1"/>
</dbReference>
<feature type="transmembrane region" description="Helical" evidence="10">
    <location>
        <begin position="147"/>
        <end position="170"/>
    </location>
</feature>
<comment type="subcellular location">
    <subcellularLocation>
        <location evidence="1">Membrane</location>
        <topology evidence="1">Multi-pass membrane protein</topology>
    </subcellularLocation>
</comment>
<feature type="transmembrane region" description="Helical" evidence="10">
    <location>
        <begin position="294"/>
        <end position="317"/>
    </location>
</feature>
<dbReference type="EMBL" id="PJEO01000016">
    <property type="protein sequence ID" value="PKQ45838.1"/>
    <property type="molecule type" value="Genomic_DNA"/>
</dbReference>
<dbReference type="InterPro" id="IPR038770">
    <property type="entry name" value="Na+/solute_symporter_sf"/>
</dbReference>
<keyword evidence="8" id="KW-0406">Ion transport</keyword>
<dbReference type="GO" id="GO:0016020">
    <property type="term" value="C:membrane"/>
    <property type="evidence" value="ECO:0007669"/>
    <property type="project" value="UniProtKB-SubCell"/>
</dbReference>
<dbReference type="PROSITE" id="PS51201">
    <property type="entry name" value="RCK_N"/>
    <property type="match status" value="1"/>
</dbReference>
<keyword evidence="6 10" id="KW-0812">Transmembrane</keyword>
<dbReference type="GO" id="GO:1902600">
    <property type="term" value="P:proton transmembrane transport"/>
    <property type="evidence" value="ECO:0007669"/>
    <property type="project" value="InterPro"/>
</dbReference>
<feature type="domain" description="RCK C-terminal" evidence="12">
    <location>
        <begin position="576"/>
        <end position="660"/>
    </location>
</feature>
<dbReference type="Pfam" id="PF02254">
    <property type="entry name" value="TrkA_N"/>
    <property type="match status" value="1"/>
</dbReference>
<keyword evidence="14" id="KW-1185">Reference proteome</keyword>
<dbReference type="NCBIfam" id="TIGR00932">
    <property type="entry name" value="2a37"/>
    <property type="match status" value="1"/>
</dbReference>
<dbReference type="PROSITE" id="PS51202">
    <property type="entry name" value="RCK_C"/>
    <property type="match status" value="1"/>
</dbReference>
<evidence type="ECO:0000256" key="6">
    <source>
        <dbReference type="ARBA" id="ARBA00022692"/>
    </source>
</evidence>
<accession>A0A2N3HLW4</accession>
<evidence type="ECO:0000256" key="3">
    <source>
        <dbReference type="ARBA" id="ARBA00022448"/>
    </source>
</evidence>
<evidence type="ECO:0000256" key="10">
    <source>
        <dbReference type="SAM" id="Phobius"/>
    </source>
</evidence>
<keyword evidence="9 10" id="KW-0472">Membrane</keyword>
<dbReference type="PANTHER" id="PTHR42751:SF3">
    <property type="entry name" value="SODIUM_GLUTAMATE SYMPORTER"/>
    <property type="match status" value="1"/>
</dbReference>
<evidence type="ECO:0000256" key="9">
    <source>
        <dbReference type="ARBA" id="ARBA00023136"/>
    </source>
</evidence>
<dbReference type="InterPro" id="IPR006037">
    <property type="entry name" value="RCK_C"/>
</dbReference>
<comment type="caution">
    <text evidence="13">The sequence shown here is derived from an EMBL/GenBank/DDBJ whole genome shotgun (WGS) entry which is preliminary data.</text>
</comment>
<evidence type="ECO:0000256" key="5">
    <source>
        <dbReference type="ARBA" id="ARBA00022538"/>
    </source>
</evidence>
<dbReference type="GO" id="GO:0008324">
    <property type="term" value="F:monoatomic cation transmembrane transporter activity"/>
    <property type="evidence" value="ECO:0007669"/>
    <property type="project" value="InterPro"/>
</dbReference>
<evidence type="ECO:0000256" key="2">
    <source>
        <dbReference type="ARBA" id="ARBA00005551"/>
    </source>
</evidence>
<feature type="transmembrane region" description="Helical" evidence="10">
    <location>
        <begin position="115"/>
        <end position="135"/>
    </location>
</feature>
<feature type="transmembrane region" description="Helical" evidence="10">
    <location>
        <begin position="55"/>
        <end position="74"/>
    </location>
</feature>
<gene>
    <name evidence="13" type="ORF">CSW08_05265</name>
</gene>
<evidence type="ECO:0000313" key="14">
    <source>
        <dbReference type="Proteomes" id="UP000233435"/>
    </source>
</evidence>
<dbReference type="GO" id="GO:0006813">
    <property type="term" value="P:potassium ion transport"/>
    <property type="evidence" value="ECO:0007669"/>
    <property type="project" value="UniProtKB-KW"/>
</dbReference>
<evidence type="ECO:0000259" key="11">
    <source>
        <dbReference type="PROSITE" id="PS51201"/>
    </source>
</evidence>
<evidence type="ECO:0000313" key="13">
    <source>
        <dbReference type="EMBL" id="PKQ45838.1"/>
    </source>
</evidence>
<dbReference type="OrthoDB" id="9781411at2"/>
<dbReference type="SUPFAM" id="SSF51735">
    <property type="entry name" value="NAD(P)-binding Rossmann-fold domains"/>
    <property type="match status" value="1"/>
</dbReference>
<feature type="transmembrane region" description="Helical" evidence="10">
    <location>
        <begin position="6"/>
        <end position="23"/>
    </location>
</feature>
<keyword evidence="5" id="KW-0630">Potassium</keyword>
<evidence type="ECO:0000256" key="8">
    <source>
        <dbReference type="ARBA" id="ARBA00023065"/>
    </source>
</evidence>
<keyword evidence="7 10" id="KW-1133">Transmembrane helix</keyword>
<reference evidence="13 14" key="1">
    <citation type="submission" date="2017-12" db="EMBL/GenBank/DDBJ databases">
        <title>Confluentibacter flavum sp. nov., isolated from the saline lake.</title>
        <authorList>
            <person name="Yu L."/>
        </authorList>
    </citation>
    <scope>NUCLEOTIDE SEQUENCE [LARGE SCALE GENOMIC DNA]</scope>
    <source>
        <strain evidence="13 14">3B</strain>
    </source>
</reference>
<dbReference type="Gene3D" id="3.40.50.720">
    <property type="entry name" value="NAD(P)-binding Rossmann-like Domain"/>
    <property type="match status" value="1"/>
</dbReference>
<evidence type="ECO:0000259" key="12">
    <source>
        <dbReference type="PROSITE" id="PS51202"/>
    </source>
</evidence>
<keyword evidence="5" id="KW-0633">Potassium transport</keyword>
<dbReference type="InterPro" id="IPR006153">
    <property type="entry name" value="Cation/H_exchanger_TM"/>
</dbReference>
<evidence type="ECO:0000256" key="7">
    <source>
        <dbReference type="ARBA" id="ARBA00022989"/>
    </source>
</evidence>
<name>A0A2N3HLW4_9FLAO</name>
<dbReference type="InterPro" id="IPR036721">
    <property type="entry name" value="RCK_C_sf"/>
</dbReference>
<organism evidence="13 14">
    <name type="scientific">Confluentibacter flavum</name>
    <dbReference type="NCBI Taxonomy" id="1909700"/>
    <lineage>
        <taxon>Bacteria</taxon>
        <taxon>Pseudomonadati</taxon>
        <taxon>Bacteroidota</taxon>
        <taxon>Flavobacteriia</taxon>
        <taxon>Flavobacteriales</taxon>
        <taxon>Flavobacteriaceae</taxon>
        <taxon>Confluentibacter</taxon>
    </lineage>
</organism>
<dbReference type="Gene3D" id="3.30.70.1450">
    <property type="entry name" value="Regulator of K+ conductance, C-terminal domain"/>
    <property type="match status" value="1"/>
</dbReference>
<feature type="domain" description="RCK N-terminal" evidence="11">
    <location>
        <begin position="412"/>
        <end position="529"/>
    </location>
</feature>
<feature type="transmembrane region" description="Helical" evidence="10">
    <location>
        <begin position="176"/>
        <end position="196"/>
    </location>
</feature>
<proteinExistence type="inferred from homology"/>